<organism evidence="2 3">
    <name type="scientific">Panicum miliaceum</name>
    <name type="common">Proso millet</name>
    <name type="synonym">Broomcorn millet</name>
    <dbReference type="NCBI Taxonomy" id="4540"/>
    <lineage>
        <taxon>Eukaryota</taxon>
        <taxon>Viridiplantae</taxon>
        <taxon>Streptophyta</taxon>
        <taxon>Embryophyta</taxon>
        <taxon>Tracheophyta</taxon>
        <taxon>Spermatophyta</taxon>
        <taxon>Magnoliopsida</taxon>
        <taxon>Liliopsida</taxon>
        <taxon>Poales</taxon>
        <taxon>Poaceae</taxon>
        <taxon>PACMAD clade</taxon>
        <taxon>Panicoideae</taxon>
        <taxon>Panicodae</taxon>
        <taxon>Paniceae</taxon>
        <taxon>Panicinae</taxon>
        <taxon>Panicum</taxon>
        <taxon>Panicum sect. Panicum</taxon>
    </lineage>
</organism>
<dbReference type="EMBL" id="PQIB02000012">
    <property type="protein sequence ID" value="RLM79984.1"/>
    <property type="molecule type" value="Genomic_DNA"/>
</dbReference>
<comment type="caution">
    <text evidence="2">The sequence shown here is derived from an EMBL/GenBank/DDBJ whole genome shotgun (WGS) entry which is preliminary data.</text>
</comment>
<name>A0A3L6QH93_PANMI</name>
<dbReference type="OrthoDB" id="721715at2759"/>
<reference evidence="3" key="1">
    <citation type="journal article" date="2019" name="Nat. Commun.">
        <title>The genome of broomcorn millet.</title>
        <authorList>
            <person name="Zou C."/>
            <person name="Miki D."/>
            <person name="Li D."/>
            <person name="Tang Q."/>
            <person name="Xiao L."/>
            <person name="Rajput S."/>
            <person name="Deng P."/>
            <person name="Jia W."/>
            <person name="Huang R."/>
            <person name="Zhang M."/>
            <person name="Sun Y."/>
            <person name="Hu J."/>
            <person name="Fu X."/>
            <person name="Schnable P.S."/>
            <person name="Li F."/>
            <person name="Zhang H."/>
            <person name="Feng B."/>
            <person name="Zhu X."/>
            <person name="Liu R."/>
            <person name="Schnable J.C."/>
            <person name="Zhu J.-K."/>
            <person name="Zhang H."/>
        </authorList>
    </citation>
    <scope>NUCLEOTIDE SEQUENCE [LARGE SCALE GENOMIC DNA]</scope>
</reference>
<dbReference type="AlphaFoldDB" id="A0A3L6QH93"/>
<dbReference type="Proteomes" id="UP000275267">
    <property type="component" value="Unassembled WGS sequence"/>
</dbReference>
<evidence type="ECO:0000313" key="3">
    <source>
        <dbReference type="Proteomes" id="UP000275267"/>
    </source>
</evidence>
<gene>
    <name evidence="2" type="ORF">C2845_PM12G12390</name>
</gene>
<proteinExistence type="predicted"/>
<protein>
    <submittedName>
        <fullName evidence="2">Uncharacterized protein</fullName>
    </submittedName>
</protein>
<feature type="compositionally biased region" description="Acidic residues" evidence="1">
    <location>
        <begin position="1"/>
        <end position="64"/>
    </location>
</feature>
<evidence type="ECO:0000313" key="2">
    <source>
        <dbReference type="EMBL" id="RLM79984.1"/>
    </source>
</evidence>
<sequence length="119" mass="13499">MAVASDDFEDCTFEEEDVAMDDDDVSLGSEENEYDIGTDFDDEHNEEEAAEEDGLEENVEEEELREGSIPSYGNRDDGRFSYTAEELRLLKQAHIEISTVSNAKDLSMIHRAICDSNFF</sequence>
<accession>A0A3L6QH93</accession>
<evidence type="ECO:0000256" key="1">
    <source>
        <dbReference type="SAM" id="MobiDB-lite"/>
    </source>
</evidence>
<feature type="region of interest" description="Disordered" evidence="1">
    <location>
        <begin position="1"/>
        <end position="77"/>
    </location>
</feature>
<keyword evidence="3" id="KW-1185">Reference proteome</keyword>